<proteinExistence type="predicted"/>
<evidence type="ECO:0000313" key="2">
    <source>
        <dbReference type="EMBL" id="CEM39529.1"/>
    </source>
</evidence>
<feature type="compositionally biased region" description="Gly residues" evidence="1">
    <location>
        <begin position="332"/>
        <end position="343"/>
    </location>
</feature>
<dbReference type="VEuPathDB" id="CryptoDB:Cvel_24906"/>
<feature type="region of interest" description="Disordered" evidence="1">
    <location>
        <begin position="329"/>
        <end position="354"/>
    </location>
</feature>
<gene>
    <name evidence="2" type="ORF">Cvel_24906</name>
</gene>
<feature type="compositionally biased region" description="Acidic residues" evidence="1">
    <location>
        <begin position="181"/>
        <end position="195"/>
    </location>
</feature>
<name>A0A0G4H6Q6_9ALVE</name>
<sequence>DQPSAEDLEAKKKKEIDAYLASAVAVGTVQPKKKKYGDKRGRGRGRGRGAGGPGRGEVVDSEEEEKAIKKRNKAAGLGGDSDEDESDEDDDDDRIETEDPEEAEKQRKREALIAKGMAHLWKKFPRGVDVSELTECLEKVGLRGFNPAALGYRSVEAYLRNQPPAVLFYDRKGGRVCPPRDDEDEDEDDEEDEDKDERPPPPSGSSATKPLPRIQHVTASGAASSKGADANGRPPADAAAAAVEEERGDVEMGDAEGAAVLELKRLQVVRNALKLGLKSLRNPEEGIEVDRIPEFLDTMGLKNFSPEVVGFEDMAAFVDAQPGWVLQKKGGGRVGLPVSGGGAEESDSSDEEEE</sequence>
<feature type="compositionally biased region" description="Acidic residues" evidence="1">
    <location>
        <begin position="344"/>
        <end position="354"/>
    </location>
</feature>
<reference evidence="2" key="1">
    <citation type="submission" date="2014-11" db="EMBL/GenBank/DDBJ databases">
        <authorList>
            <person name="Otto D Thomas"/>
            <person name="Naeem Raeece"/>
        </authorList>
    </citation>
    <scope>NUCLEOTIDE SEQUENCE</scope>
</reference>
<accession>A0A0G4H6Q6</accession>
<feature type="region of interest" description="Disordered" evidence="1">
    <location>
        <begin position="22"/>
        <end position="110"/>
    </location>
</feature>
<protein>
    <submittedName>
        <fullName evidence="2">Uncharacterized protein</fullName>
    </submittedName>
</protein>
<organism evidence="2">
    <name type="scientific">Chromera velia CCMP2878</name>
    <dbReference type="NCBI Taxonomy" id="1169474"/>
    <lineage>
        <taxon>Eukaryota</taxon>
        <taxon>Sar</taxon>
        <taxon>Alveolata</taxon>
        <taxon>Colpodellida</taxon>
        <taxon>Chromeraceae</taxon>
        <taxon>Chromera</taxon>
    </lineage>
</organism>
<feature type="compositionally biased region" description="Acidic residues" evidence="1">
    <location>
        <begin position="80"/>
        <end position="102"/>
    </location>
</feature>
<dbReference type="AlphaFoldDB" id="A0A0G4H6Q6"/>
<feature type="compositionally biased region" description="Basic residues" evidence="1">
    <location>
        <begin position="31"/>
        <end position="47"/>
    </location>
</feature>
<feature type="compositionally biased region" description="Low complexity" evidence="1">
    <location>
        <begin position="219"/>
        <end position="242"/>
    </location>
</feature>
<dbReference type="EMBL" id="CDMZ01001935">
    <property type="protein sequence ID" value="CEM39529.1"/>
    <property type="molecule type" value="Genomic_DNA"/>
</dbReference>
<evidence type="ECO:0000256" key="1">
    <source>
        <dbReference type="SAM" id="MobiDB-lite"/>
    </source>
</evidence>
<feature type="non-terminal residue" evidence="2">
    <location>
        <position position="1"/>
    </location>
</feature>
<feature type="region of interest" description="Disordered" evidence="1">
    <location>
        <begin position="169"/>
        <end position="251"/>
    </location>
</feature>